<proteinExistence type="predicted"/>
<protein>
    <submittedName>
        <fullName evidence="2">Uncharacterized protein</fullName>
    </submittedName>
</protein>
<dbReference type="InParanoid" id="A0A2R5G880"/>
<name>A0A2R5G880_9STRA</name>
<dbReference type="AlphaFoldDB" id="A0A2R5G880"/>
<comment type="caution">
    <text evidence="2">The sequence shown here is derived from an EMBL/GenBank/DDBJ whole genome shotgun (WGS) entry which is preliminary data.</text>
</comment>
<dbReference type="EMBL" id="BEYU01000021">
    <property type="protein sequence ID" value="GBG26529.1"/>
    <property type="molecule type" value="Genomic_DNA"/>
</dbReference>
<evidence type="ECO:0000256" key="1">
    <source>
        <dbReference type="SAM" id="MobiDB-lite"/>
    </source>
</evidence>
<organism evidence="2 3">
    <name type="scientific">Hondaea fermentalgiana</name>
    <dbReference type="NCBI Taxonomy" id="2315210"/>
    <lineage>
        <taxon>Eukaryota</taxon>
        <taxon>Sar</taxon>
        <taxon>Stramenopiles</taxon>
        <taxon>Bigyra</taxon>
        <taxon>Labyrinthulomycetes</taxon>
        <taxon>Thraustochytrida</taxon>
        <taxon>Thraustochytriidae</taxon>
        <taxon>Hondaea</taxon>
    </lineage>
</organism>
<feature type="region of interest" description="Disordered" evidence="1">
    <location>
        <begin position="1"/>
        <end position="36"/>
    </location>
</feature>
<reference evidence="2 3" key="1">
    <citation type="submission" date="2017-12" db="EMBL/GenBank/DDBJ databases">
        <title>Sequencing, de novo assembly and annotation of complete genome of a new Thraustochytrid species, strain FCC1311.</title>
        <authorList>
            <person name="Sedici K."/>
            <person name="Godart F."/>
            <person name="Aiese Cigliano R."/>
            <person name="Sanseverino W."/>
            <person name="Barakat M."/>
            <person name="Ortet P."/>
            <person name="Marechal E."/>
            <person name="Cagnac O."/>
            <person name="Amato A."/>
        </authorList>
    </citation>
    <scope>NUCLEOTIDE SEQUENCE [LARGE SCALE GENOMIC DNA]</scope>
</reference>
<evidence type="ECO:0000313" key="3">
    <source>
        <dbReference type="Proteomes" id="UP000241890"/>
    </source>
</evidence>
<gene>
    <name evidence="2" type="ORF">FCC1311_027502</name>
</gene>
<accession>A0A2R5G880</accession>
<keyword evidence="3" id="KW-1185">Reference proteome</keyword>
<feature type="compositionally biased region" description="Basic and acidic residues" evidence="1">
    <location>
        <begin position="7"/>
        <end position="22"/>
    </location>
</feature>
<dbReference type="Proteomes" id="UP000241890">
    <property type="component" value="Unassembled WGS sequence"/>
</dbReference>
<evidence type="ECO:0000313" key="2">
    <source>
        <dbReference type="EMBL" id="GBG26529.1"/>
    </source>
</evidence>
<sequence length="276" mass="30969">MALCEGSRGRELDEVVLKGETAEEKEDAEPETASYADPPELVCEGKIMKALKDDGLAYASSMDLSVWNVGTQAVKKRKRMRTVNVVANAAGVEDILQKYQTRPRTILYVSVFYEAVPGYSTMNKEVGHFSIDISSFINESYALAMGGDKRSSTRVPKKNSHFVQIESDVDFDFDGFAQLVRHFIHVELGLELGIKMKFIIDGTRVRIHKSRFQSVTSHATPYVPLLASIMRSRKDECYRALYAVEHSALQVFFHVYSRISAEIESISTKLSLARSP</sequence>